<organism evidence="3 5">
    <name type="scientific">Hungatella hathewayi</name>
    <dbReference type="NCBI Taxonomy" id="154046"/>
    <lineage>
        <taxon>Bacteria</taxon>
        <taxon>Bacillati</taxon>
        <taxon>Bacillota</taxon>
        <taxon>Clostridia</taxon>
        <taxon>Lachnospirales</taxon>
        <taxon>Lachnospiraceae</taxon>
        <taxon>Hungatella</taxon>
    </lineage>
</organism>
<dbReference type="AlphaFoldDB" id="A0A374P2J9"/>
<dbReference type="RefSeq" id="WP_002603074.1">
    <property type="nucleotide sequence ID" value="NZ_QSON01000015.1"/>
</dbReference>
<reference evidence="4 5" key="1">
    <citation type="submission" date="2018-08" db="EMBL/GenBank/DDBJ databases">
        <title>A genome reference for cultivated species of the human gut microbiota.</title>
        <authorList>
            <person name="Zou Y."/>
            <person name="Xue W."/>
            <person name="Luo G."/>
        </authorList>
    </citation>
    <scope>NUCLEOTIDE SEQUENCE [LARGE SCALE GENOMIC DNA]</scope>
    <source>
        <strain evidence="2 4">AF19-13AC</strain>
        <strain evidence="3 5">TM09-12</strain>
    </source>
</reference>
<dbReference type="Proteomes" id="UP000261023">
    <property type="component" value="Unassembled WGS sequence"/>
</dbReference>
<protein>
    <submittedName>
        <fullName evidence="3">Uncharacterized protein</fullName>
    </submittedName>
</protein>
<comment type="caution">
    <text evidence="3">The sequence shown here is derived from an EMBL/GenBank/DDBJ whole genome shotgun (WGS) entry which is preliminary data.</text>
</comment>
<keyword evidence="1" id="KW-0472">Membrane</keyword>
<feature type="transmembrane region" description="Helical" evidence="1">
    <location>
        <begin position="213"/>
        <end position="230"/>
    </location>
</feature>
<keyword evidence="1" id="KW-0812">Transmembrane</keyword>
<gene>
    <name evidence="2" type="ORF">DWX31_04915</name>
    <name evidence="3" type="ORF">DXD79_24890</name>
</gene>
<evidence type="ECO:0000256" key="1">
    <source>
        <dbReference type="SAM" id="Phobius"/>
    </source>
</evidence>
<evidence type="ECO:0000313" key="5">
    <source>
        <dbReference type="Proteomes" id="UP000263014"/>
    </source>
</evidence>
<evidence type="ECO:0000313" key="3">
    <source>
        <dbReference type="EMBL" id="RGI98778.1"/>
    </source>
</evidence>
<evidence type="ECO:0000313" key="2">
    <source>
        <dbReference type="EMBL" id="RGD71626.1"/>
    </source>
</evidence>
<dbReference type="EMBL" id="QTJW01000003">
    <property type="protein sequence ID" value="RGD71626.1"/>
    <property type="molecule type" value="Genomic_DNA"/>
</dbReference>
<accession>A0A374P2J9</accession>
<evidence type="ECO:0000313" key="4">
    <source>
        <dbReference type="Proteomes" id="UP000261023"/>
    </source>
</evidence>
<dbReference type="EMBL" id="QSON01000015">
    <property type="protein sequence ID" value="RGI98778.1"/>
    <property type="molecule type" value="Genomic_DNA"/>
</dbReference>
<feature type="transmembrane region" description="Helical" evidence="1">
    <location>
        <begin position="236"/>
        <end position="255"/>
    </location>
</feature>
<dbReference type="OrthoDB" id="10003893at2"/>
<dbReference type="Proteomes" id="UP000263014">
    <property type="component" value="Unassembled WGS sequence"/>
</dbReference>
<sequence length="256" mass="28988">MSTEKTADLLTLVSACLPDHKQLKHDSLLEDIEVMGAYQDLAHQPVFREVYERYFHMERLDKMETDQLEEMKRILPKVTVCLRGIVTSLQKGAGPTLTEEDMPDFYNENKIDKLLEKLASGNGDNYTNITPDHFMDIFSKDTLKSGRELFGRFQVDEDDFGKAIQSVMNSQPYCISRDEMAHLESEYQNAVNEVSSRAGFFRQGLARRLTKKLVCCIFACMMPALVASMTGTMNSAMIEMSRTLIVIASIIFIIGG</sequence>
<keyword evidence="1" id="KW-1133">Transmembrane helix</keyword>
<proteinExistence type="predicted"/>
<name>A0A374P2J9_9FIRM</name>